<dbReference type="Proteomes" id="UP000693981">
    <property type="component" value="Unassembled WGS sequence"/>
</dbReference>
<dbReference type="OrthoDB" id="164305at2759"/>
<evidence type="ECO:0000313" key="2">
    <source>
        <dbReference type="Proteomes" id="UP000693981"/>
    </source>
</evidence>
<protein>
    <submittedName>
        <fullName evidence="1">Uncharacterized protein</fullName>
    </submittedName>
</protein>
<gene>
    <name evidence="1" type="ORF">PHYBOEH_004343</name>
</gene>
<name>A0A8T1XAN0_9STRA</name>
<accession>A0A8T1XAN0</accession>
<dbReference type="AlphaFoldDB" id="A0A8T1XAN0"/>
<sequence length="101" mass="11551">MTQRRKRKQAEETNQTLKQALFQQTAFLGGMQALMHGGNLPCSKELEFQDWVHSYTALASRDALARRKEYVAHFTHSKMDLATKLVLKDTEAETQRLLVTG</sequence>
<reference evidence="1" key="1">
    <citation type="submission" date="2021-02" db="EMBL/GenBank/DDBJ databases">
        <authorList>
            <person name="Palmer J.M."/>
        </authorList>
    </citation>
    <scope>NUCLEOTIDE SEQUENCE</scope>
    <source>
        <strain evidence="1">SCRP23</strain>
    </source>
</reference>
<dbReference type="EMBL" id="JAGDFL010000023">
    <property type="protein sequence ID" value="KAG7400829.1"/>
    <property type="molecule type" value="Genomic_DNA"/>
</dbReference>
<evidence type="ECO:0000313" key="1">
    <source>
        <dbReference type="EMBL" id="KAG7400829.1"/>
    </source>
</evidence>
<organism evidence="1 2">
    <name type="scientific">Phytophthora boehmeriae</name>
    <dbReference type="NCBI Taxonomy" id="109152"/>
    <lineage>
        <taxon>Eukaryota</taxon>
        <taxon>Sar</taxon>
        <taxon>Stramenopiles</taxon>
        <taxon>Oomycota</taxon>
        <taxon>Peronosporomycetes</taxon>
        <taxon>Peronosporales</taxon>
        <taxon>Peronosporaceae</taxon>
        <taxon>Phytophthora</taxon>
    </lineage>
</organism>
<keyword evidence="2" id="KW-1185">Reference proteome</keyword>
<proteinExistence type="predicted"/>
<comment type="caution">
    <text evidence="1">The sequence shown here is derived from an EMBL/GenBank/DDBJ whole genome shotgun (WGS) entry which is preliminary data.</text>
</comment>